<name>A0A6G7GKI7_KUEST</name>
<accession>A0A6G7GKI7</accession>
<evidence type="ECO:0000313" key="2">
    <source>
        <dbReference type="Proteomes" id="UP000501926"/>
    </source>
</evidence>
<reference evidence="1 2" key="1">
    <citation type="submission" date="2020-02" db="EMBL/GenBank/DDBJ databases">
        <title>Newly sequenced genome of strain CSTR1 showed variability in Candidatus Kuenenia stuttgartiensis genomes.</title>
        <authorList>
            <person name="Ding C."/>
            <person name="Adrian L."/>
        </authorList>
    </citation>
    <scope>NUCLEOTIDE SEQUENCE [LARGE SCALE GENOMIC DNA]</scope>
    <source>
        <strain evidence="1 2">CSTR1</strain>
    </source>
</reference>
<proteinExistence type="predicted"/>
<dbReference type="EMBL" id="CP049055">
    <property type="protein sequence ID" value="QII09864.1"/>
    <property type="molecule type" value="Genomic_DNA"/>
</dbReference>
<organism evidence="1 2">
    <name type="scientific">Kuenenia stuttgartiensis</name>
    <dbReference type="NCBI Taxonomy" id="174633"/>
    <lineage>
        <taxon>Bacteria</taxon>
        <taxon>Pseudomonadati</taxon>
        <taxon>Planctomycetota</taxon>
        <taxon>Candidatus Brocadiia</taxon>
        <taxon>Candidatus Brocadiales</taxon>
        <taxon>Candidatus Brocadiaceae</taxon>
        <taxon>Candidatus Kuenenia</taxon>
    </lineage>
</organism>
<dbReference type="AlphaFoldDB" id="A0A6G7GKI7"/>
<protein>
    <submittedName>
        <fullName evidence="1">Uncharacterized protein</fullName>
    </submittedName>
</protein>
<evidence type="ECO:0000313" key="1">
    <source>
        <dbReference type="EMBL" id="QII09864.1"/>
    </source>
</evidence>
<sequence>MPPLLRQQSSFDPVCPAWERNCVGSSSFHLAGKRSFVYYSIQKRFPNILGNILKSLQANIMGSFPFPFEAGASQTIPFPSRSLGTSGFFHRTKVLQFFVKKQNIQKIGNAPNAGLILRNLPLTKEARGLSTSTY</sequence>
<gene>
    <name evidence="1" type="ORF">KsCSTR_04850</name>
</gene>
<dbReference type="Proteomes" id="UP000501926">
    <property type="component" value="Chromosome"/>
</dbReference>